<proteinExistence type="predicted"/>
<evidence type="ECO:0000313" key="3">
    <source>
        <dbReference type="EMBL" id="KAF7369688.1"/>
    </source>
</evidence>
<dbReference type="GO" id="GO:0005886">
    <property type="term" value="C:plasma membrane"/>
    <property type="evidence" value="ECO:0007669"/>
    <property type="project" value="TreeGrafter"/>
</dbReference>
<evidence type="ECO:0000256" key="1">
    <source>
        <dbReference type="ARBA" id="ARBA00022448"/>
    </source>
</evidence>
<feature type="transmembrane region" description="Helical" evidence="2">
    <location>
        <begin position="15"/>
        <end position="37"/>
    </location>
</feature>
<dbReference type="GO" id="GO:0000293">
    <property type="term" value="F:ferric-chelate reductase activity"/>
    <property type="evidence" value="ECO:0007669"/>
    <property type="project" value="TreeGrafter"/>
</dbReference>
<protein>
    <submittedName>
        <fullName evidence="3">Iron reductase</fullName>
    </submittedName>
</protein>
<name>A0A8H7DEX9_9AGAR</name>
<dbReference type="GO" id="GO:0006879">
    <property type="term" value="P:intracellular iron ion homeostasis"/>
    <property type="evidence" value="ECO:0007669"/>
    <property type="project" value="TreeGrafter"/>
</dbReference>
<keyword evidence="4" id="KW-1185">Reference proteome</keyword>
<dbReference type="OrthoDB" id="4494341at2759"/>
<dbReference type="InterPro" id="IPR051410">
    <property type="entry name" value="Ferric/Cupric_Reductase"/>
</dbReference>
<dbReference type="Proteomes" id="UP000620124">
    <property type="component" value="Unassembled WGS sequence"/>
</dbReference>
<keyword evidence="1" id="KW-0813">Transport</keyword>
<keyword evidence="2" id="KW-0472">Membrane</keyword>
<keyword evidence="2" id="KW-0812">Transmembrane</keyword>
<dbReference type="PANTHER" id="PTHR32361:SF9">
    <property type="entry name" value="FERRIC REDUCTASE TRANSMEMBRANE COMPONENT 3-RELATED"/>
    <property type="match status" value="1"/>
</dbReference>
<dbReference type="GO" id="GO:0006826">
    <property type="term" value="P:iron ion transport"/>
    <property type="evidence" value="ECO:0007669"/>
    <property type="project" value="TreeGrafter"/>
</dbReference>
<gene>
    <name evidence="3" type="ORF">MVEN_00300000</name>
</gene>
<dbReference type="GO" id="GO:0015677">
    <property type="term" value="P:copper ion import"/>
    <property type="evidence" value="ECO:0007669"/>
    <property type="project" value="TreeGrafter"/>
</dbReference>
<accession>A0A8H7DEX9</accession>
<evidence type="ECO:0000313" key="4">
    <source>
        <dbReference type="Proteomes" id="UP000620124"/>
    </source>
</evidence>
<sequence length="136" mass="14776">MYLNLVLGVITPAGAYVHSAEFGCGVYIWSAMFLWGLDRFLRPVRISLVNSQLFKTSKLRFTSDSTATVISPLFVRILVDAPPFFAWGPGQSAYITICAVYATSITEAHPFTIANLLHDGLTPCDKAASNKASTNA</sequence>
<reference evidence="3" key="1">
    <citation type="submission" date="2020-05" db="EMBL/GenBank/DDBJ databases">
        <title>Mycena genomes resolve the evolution of fungal bioluminescence.</title>
        <authorList>
            <person name="Tsai I.J."/>
        </authorList>
    </citation>
    <scope>NUCLEOTIDE SEQUENCE</scope>
    <source>
        <strain evidence="3">CCC161011</strain>
    </source>
</reference>
<dbReference type="AlphaFoldDB" id="A0A8H7DEX9"/>
<dbReference type="EMBL" id="JACAZI010000002">
    <property type="protein sequence ID" value="KAF7369688.1"/>
    <property type="molecule type" value="Genomic_DNA"/>
</dbReference>
<organism evidence="3 4">
    <name type="scientific">Mycena venus</name>
    <dbReference type="NCBI Taxonomy" id="2733690"/>
    <lineage>
        <taxon>Eukaryota</taxon>
        <taxon>Fungi</taxon>
        <taxon>Dikarya</taxon>
        <taxon>Basidiomycota</taxon>
        <taxon>Agaricomycotina</taxon>
        <taxon>Agaricomycetes</taxon>
        <taxon>Agaricomycetidae</taxon>
        <taxon>Agaricales</taxon>
        <taxon>Marasmiineae</taxon>
        <taxon>Mycenaceae</taxon>
        <taxon>Mycena</taxon>
    </lineage>
</organism>
<dbReference type="PANTHER" id="PTHR32361">
    <property type="entry name" value="FERRIC/CUPRIC REDUCTASE TRANSMEMBRANE COMPONENT"/>
    <property type="match status" value="1"/>
</dbReference>
<evidence type="ECO:0000256" key="2">
    <source>
        <dbReference type="SAM" id="Phobius"/>
    </source>
</evidence>
<keyword evidence="2" id="KW-1133">Transmembrane helix</keyword>
<comment type="caution">
    <text evidence="3">The sequence shown here is derived from an EMBL/GenBank/DDBJ whole genome shotgun (WGS) entry which is preliminary data.</text>
</comment>